<dbReference type="Gene3D" id="1.10.2020.10">
    <property type="entry name" value="uronate isomerase, domain 2, chain A"/>
    <property type="match status" value="1"/>
</dbReference>
<comment type="similarity">
    <text evidence="3 7">Belongs to the metallo-dependent hydrolases superfamily. Uronate isomerase family.</text>
</comment>
<dbReference type="PANTHER" id="PTHR30068">
    <property type="entry name" value="URONATE ISOMERASE"/>
    <property type="match status" value="1"/>
</dbReference>
<dbReference type="EC" id="5.3.1.12" evidence="4 7"/>
<dbReference type="RefSeq" id="WP_019598434.1">
    <property type="nucleotide sequence ID" value="NZ_FNQC01000009.1"/>
</dbReference>
<evidence type="ECO:0000256" key="2">
    <source>
        <dbReference type="ARBA" id="ARBA00004892"/>
    </source>
</evidence>
<evidence type="ECO:0000313" key="8">
    <source>
        <dbReference type="EMBL" id="SDZ28400.1"/>
    </source>
</evidence>
<accession>A0A1H3RS10</accession>
<organism evidence="8 9">
    <name type="scientific">Rhodonellum ikkaensis</name>
    <dbReference type="NCBI Taxonomy" id="336829"/>
    <lineage>
        <taxon>Bacteria</taxon>
        <taxon>Pseudomonadati</taxon>
        <taxon>Bacteroidota</taxon>
        <taxon>Cytophagia</taxon>
        <taxon>Cytophagales</taxon>
        <taxon>Cytophagaceae</taxon>
        <taxon>Rhodonellum</taxon>
    </lineage>
</organism>
<dbReference type="Pfam" id="PF02614">
    <property type="entry name" value="UxaC"/>
    <property type="match status" value="1"/>
</dbReference>
<evidence type="ECO:0000256" key="3">
    <source>
        <dbReference type="ARBA" id="ARBA00008397"/>
    </source>
</evidence>
<dbReference type="NCBIfam" id="NF002794">
    <property type="entry name" value="PRK02925.1"/>
    <property type="match status" value="1"/>
</dbReference>
<comment type="catalytic activity">
    <reaction evidence="1 7">
        <text>D-glucuronate = D-fructuronate</text>
        <dbReference type="Rhea" id="RHEA:13049"/>
        <dbReference type="ChEBI" id="CHEBI:58720"/>
        <dbReference type="ChEBI" id="CHEBI:59863"/>
        <dbReference type="EC" id="5.3.1.12"/>
    </reaction>
</comment>
<keyword evidence="6 7" id="KW-0413">Isomerase</keyword>
<comment type="caution">
    <text evidence="8">The sequence shown here is derived from an EMBL/GenBank/DDBJ whole genome shotgun (WGS) entry which is preliminary data.</text>
</comment>
<dbReference type="InterPro" id="IPR032466">
    <property type="entry name" value="Metal_Hydrolase"/>
</dbReference>
<comment type="pathway">
    <text evidence="2 7">Carbohydrate metabolism; pentose and glucuronate interconversion.</text>
</comment>
<dbReference type="InterPro" id="IPR003766">
    <property type="entry name" value="Uronate_isomerase"/>
</dbReference>
<dbReference type="GO" id="GO:0016853">
    <property type="term" value="F:isomerase activity"/>
    <property type="evidence" value="ECO:0007669"/>
    <property type="project" value="UniProtKB-KW"/>
</dbReference>
<evidence type="ECO:0000313" key="9">
    <source>
        <dbReference type="Proteomes" id="UP000199663"/>
    </source>
</evidence>
<reference evidence="8 9" key="1">
    <citation type="submission" date="2016-10" db="EMBL/GenBank/DDBJ databases">
        <authorList>
            <person name="Varghese N."/>
            <person name="Submissions S."/>
        </authorList>
    </citation>
    <scope>NUCLEOTIDE SEQUENCE [LARGE SCALE GENOMIC DNA]</scope>
    <source>
        <strain evidence="8 9">DSM 17997</strain>
    </source>
</reference>
<dbReference type="EMBL" id="FNQC01000009">
    <property type="protein sequence ID" value="SDZ28400.1"/>
    <property type="molecule type" value="Genomic_DNA"/>
</dbReference>
<evidence type="ECO:0000256" key="7">
    <source>
        <dbReference type="HAMAP-Rule" id="MF_00675"/>
    </source>
</evidence>
<evidence type="ECO:0000256" key="4">
    <source>
        <dbReference type="ARBA" id="ARBA00012546"/>
    </source>
</evidence>
<proteinExistence type="inferred from homology"/>
<dbReference type="PANTHER" id="PTHR30068:SF4">
    <property type="entry name" value="URONATE ISOMERASE"/>
    <property type="match status" value="1"/>
</dbReference>
<keyword evidence="9" id="KW-1185">Reference proteome</keyword>
<comment type="catalytic activity">
    <reaction evidence="7">
        <text>aldehydo-D-galacturonate = keto-D-tagaturonate</text>
        <dbReference type="Rhea" id="RHEA:27702"/>
        <dbReference type="ChEBI" id="CHEBI:12952"/>
        <dbReference type="ChEBI" id="CHEBI:17886"/>
    </reaction>
</comment>
<dbReference type="SUPFAM" id="SSF51556">
    <property type="entry name" value="Metallo-dependent hydrolases"/>
    <property type="match status" value="1"/>
</dbReference>
<evidence type="ECO:0000256" key="6">
    <source>
        <dbReference type="ARBA" id="ARBA00023235"/>
    </source>
</evidence>
<evidence type="ECO:0000256" key="5">
    <source>
        <dbReference type="ARBA" id="ARBA00020555"/>
    </source>
</evidence>
<gene>
    <name evidence="7" type="primary">uxaC</name>
    <name evidence="8" type="ORF">SAMN05444412_10971</name>
</gene>
<sequence>MHSPVIEQNRFLTQDFLLKTDFAKLLYHDYAAKLPIIDYHCHLSPHDIATNRKFNSLTEIWLNGDHYKWRAMRTLGISEHFITGKASDEEKFQKWAEAVPYTLRNPLYHWTHLELRRYFGIEELLTPKTATKVYGEATALLQDPEFHTQGLLKRMHVETVCSTDDPTDSLEYHILAKKNKVPTKLLPTFRPDKSYAVENPGSYVAYLNLLSDTSGVEICRYSDLLQALENRISFFHDMGGRLSDHGLEQLYFFELGTFDVETLFRKLQEGKTLQSKEVDYFKFHTLVELSKMYHAKGWTQQYHLGALRNTNDRMLRTLGPDTGFDSIGDFSQARALGSYLNLLDSSDQLAKTILYNLNPSDNEVLATMVGNFNDGSIKGKIQFGSGWWFLDQKDGMEKQLNALSNMGMLSCFVGMLTDSRSFLSFPRHEYFRRILCNLIAQDVENGELPADEAWLGKIISDISYYNAKEYFRF</sequence>
<dbReference type="Gene3D" id="3.20.20.140">
    <property type="entry name" value="Metal-dependent hydrolases"/>
    <property type="match status" value="1"/>
</dbReference>
<evidence type="ECO:0000256" key="1">
    <source>
        <dbReference type="ARBA" id="ARBA00001165"/>
    </source>
</evidence>
<name>A0A1H3RS10_9BACT</name>
<protein>
    <recommendedName>
        <fullName evidence="5 7">Uronate isomerase</fullName>
        <ecNumber evidence="4 7">5.3.1.12</ecNumber>
    </recommendedName>
    <alternativeName>
        <fullName evidence="7">Glucuronate isomerase</fullName>
    </alternativeName>
    <alternativeName>
        <fullName evidence="7">Uronic isomerase</fullName>
    </alternativeName>
</protein>
<dbReference type="HAMAP" id="MF_00675">
    <property type="entry name" value="UxaC"/>
    <property type="match status" value="1"/>
</dbReference>
<dbReference type="Proteomes" id="UP000199663">
    <property type="component" value="Unassembled WGS sequence"/>
</dbReference>